<organism evidence="1 2">
    <name type="scientific">Lactococcus garvieae DCC43</name>
    <dbReference type="NCBI Taxonomy" id="1231377"/>
    <lineage>
        <taxon>Bacteria</taxon>
        <taxon>Bacillati</taxon>
        <taxon>Bacillota</taxon>
        <taxon>Bacilli</taxon>
        <taxon>Lactobacillales</taxon>
        <taxon>Streptococcaceae</taxon>
        <taxon>Lactococcus</taxon>
    </lineage>
</organism>
<accession>K2PJX6</accession>
<proteinExistence type="predicted"/>
<evidence type="ECO:0000313" key="1">
    <source>
        <dbReference type="EMBL" id="EKF51665.1"/>
    </source>
</evidence>
<evidence type="ECO:0000313" key="2">
    <source>
        <dbReference type="Proteomes" id="UP000006787"/>
    </source>
</evidence>
<reference evidence="1 2" key="1">
    <citation type="journal article" date="2012" name="J. Bacteriol.">
        <title>Genome Sequence of the Bacteriocin-Producing Strain Lactococcus garvieae DCC43.</title>
        <authorList>
            <person name="Gabrielsen C."/>
            <person name="Brede D.A."/>
            <person name="Hernandez P.E."/>
            <person name="Nes I.F."/>
            <person name="Diep D.B."/>
        </authorList>
    </citation>
    <scope>NUCLEOTIDE SEQUENCE [LARGE SCALE GENOMIC DNA]</scope>
    <source>
        <strain evidence="1 2">DCC43</strain>
    </source>
</reference>
<name>K2PJX6_9LACT</name>
<dbReference type="AlphaFoldDB" id="K2PJX6"/>
<dbReference type="PATRIC" id="fig|1231377.3.peg.992"/>
<dbReference type="EMBL" id="AMQS01000012">
    <property type="protein sequence ID" value="EKF51665.1"/>
    <property type="molecule type" value="Genomic_DNA"/>
</dbReference>
<comment type="caution">
    <text evidence="1">The sequence shown here is derived from an EMBL/GenBank/DDBJ whole genome shotgun (WGS) entry which is preliminary data.</text>
</comment>
<dbReference type="Proteomes" id="UP000006787">
    <property type="component" value="Unassembled WGS sequence"/>
</dbReference>
<sequence>MKDKGPIAISKEQNKSNTWVKVIENKSFWLAKEKILATWITITPINGVRKTYFTFCMVLG</sequence>
<protein>
    <submittedName>
        <fullName evidence="1">Uncharacterized protein</fullName>
    </submittedName>
</protein>
<gene>
    <name evidence="1" type="ORF">C426_0992</name>
</gene>